<dbReference type="Proteomes" id="UP001500782">
    <property type="component" value="Unassembled WGS sequence"/>
</dbReference>
<feature type="domain" description="ABC transporter" evidence="4">
    <location>
        <begin position="4"/>
        <end position="226"/>
    </location>
</feature>
<proteinExistence type="predicted"/>
<dbReference type="RefSeq" id="WP_343799396.1">
    <property type="nucleotide sequence ID" value="NZ_BAAADJ010000023.1"/>
</dbReference>
<keyword evidence="6" id="KW-1185">Reference proteome</keyword>
<keyword evidence="1" id="KW-0813">Transport</keyword>
<evidence type="ECO:0000313" key="5">
    <source>
        <dbReference type="EMBL" id="GAA0332678.1"/>
    </source>
</evidence>
<dbReference type="InterPro" id="IPR003593">
    <property type="entry name" value="AAA+_ATPase"/>
</dbReference>
<dbReference type="InterPro" id="IPR027417">
    <property type="entry name" value="P-loop_NTPase"/>
</dbReference>
<dbReference type="PROSITE" id="PS50893">
    <property type="entry name" value="ABC_TRANSPORTER_2"/>
    <property type="match status" value="1"/>
</dbReference>
<evidence type="ECO:0000313" key="6">
    <source>
        <dbReference type="Proteomes" id="UP001500782"/>
    </source>
</evidence>
<dbReference type="SUPFAM" id="SSF52540">
    <property type="entry name" value="P-loop containing nucleoside triphosphate hydrolases"/>
    <property type="match status" value="1"/>
</dbReference>
<dbReference type="InterPro" id="IPR051782">
    <property type="entry name" value="ABC_Transporter_VariousFunc"/>
</dbReference>
<protein>
    <submittedName>
        <fullName evidence="5">ABC transporter ATP-binding protein</fullName>
    </submittedName>
</protein>
<evidence type="ECO:0000259" key="4">
    <source>
        <dbReference type="PROSITE" id="PS50893"/>
    </source>
</evidence>
<dbReference type="PANTHER" id="PTHR42939:SF2">
    <property type="entry name" value="ABC-TYPE TRANSPORTER ATP-BINDING PROTEIN ECSA"/>
    <property type="match status" value="1"/>
</dbReference>
<dbReference type="Gene3D" id="3.40.50.300">
    <property type="entry name" value="P-loop containing nucleotide triphosphate hydrolases"/>
    <property type="match status" value="1"/>
</dbReference>
<keyword evidence="2" id="KW-0547">Nucleotide-binding</keyword>
<dbReference type="EMBL" id="BAAADJ010000023">
    <property type="protein sequence ID" value="GAA0332678.1"/>
    <property type="molecule type" value="Genomic_DNA"/>
</dbReference>
<name>A0ABP3G2S6_9BACI</name>
<dbReference type="SMART" id="SM00382">
    <property type="entry name" value="AAA"/>
    <property type="match status" value="1"/>
</dbReference>
<comment type="caution">
    <text evidence="5">The sequence shown here is derived from an EMBL/GenBank/DDBJ whole genome shotgun (WGS) entry which is preliminary data.</text>
</comment>
<keyword evidence="3 5" id="KW-0067">ATP-binding</keyword>
<reference evidence="6" key="1">
    <citation type="journal article" date="2019" name="Int. J. Syst. Evol. Microbiol.">
        <title>The Global Catalogue of Microorganisms (GCM) 10K type strain sequencing project: providing services to taxonomists for standard genome sequencing and annotation.</title>
        <authorList>
            <consortium name="The Broad Institute Genomics Platform"/>
            <consortium name="The Broad Institute Genome Sequencing Center for Infectious Disease"/>
            <person name="Wu L."/>
            <person name="Ma J."/>
        </authorList>
    </citation>
    <scope>NUCLEOTIDE SEQUENCE [LARGE SCALE GENOMIC DNA]</scope>
    <source>
        <strain evidence="6">JCM 9731</strain>
    </source>
</reference>
<sequence length="235" mass="26665">MNNIVTVDIQSAGYEKKKPMIKDVQFSIQRGEIVGLIGPNGAGKSTTIQSLLGLLEFVDGSVSWEEKMRLSYIPEKPLYYDDLTLREHIDFLLTVENTYDKESLELVDELLEIFKLKDFQHQLPATFSKGMQQKGMIVFALMTKPDFYLIDEPFIGLDPNATKKLLELLQSEINRGAGILMSTHVLDTAEKICDRFLLLNQGELLAKGTLQELNEKKGTPMLSLLDLFEVFTEDR</sequence>
<dbReference type="PANTHER" id="PTHR42939">
    <property type="entry name" value="ABC TRANSPORTER ATP-BINDING PROTEIN ALBC-RELATED"/>
    <property type="match status" value="1"/>
</dbReference>
<dbReference type="GO" id="GO:0005524">
    <property type="term" value="F:ATP binding"/>
    <property type="evidence" value="ECO:0007669"/>
    <property type="project" value="UniProtKB-KW"/>
</dbReference>
<accession>A0ABP3G2S6</accession>
<dbReference type="InterPro" id="IPR003439">
    <property type="entry name" value="ABC_transporter-like_ATP-bd"/>
</dbReference>
<evidence type="ECO:0000256" key="3">
    <source>
        <dbReference type="ARBA" id="ARBA00022840"/>
    </source>
</evidence>
<dbReference type="Pfam" id="PF00005">
    <property type="entry name" value="ABC_tran"/>
    <property type="match status" value="1"/>
</dbReference>
<evidence type="ECO:0000256" key="2">
    <source>
        <dbReference type="ARBA" id="ARBA00022741"/>
    </source>
</evidence>
<evidence type="ECO:0000256" key="1">
    <source>
        <dbReference type="ARBA" id="ARBA00022448"/>
    </source>
</evidence>
<dbReference type="CDD" id="cd03230">
    <property type="entry name" value="ABC_DR_subfamily_A"/>
    <property type="match status" value="1"/>
</dbReference>
<gene>
    <name evidence="5" type="ORF">GCM10008967_24190</name>
</gene>
<organism evidence="5 6">
    <name type="scientific">Bacillus carboniphilus</name>
    <dbReference type="NCBI Taxonomy" id="86663"/>
    <lineage>
        <taxon>Bacteria</taxon>
        <taxon>Bacillati</taxon>
        <taxon>Bacillota</taxon>
        <taxon>Bacilli</taxon>
        <taxon>Bacillales</taxon>
        <taxon>Bacillaceae</taxon>
        <taxon>Bacillus</taxon>
    </lineage>
</organism>